<dbReference type="RefSeq" id="WP_145167361.1">
    <property type="nucleotide sequence ID" value="NZ_CP036525.1"/>
</dbReference>
<proteinExistence type="predicted"/>
<reference evidence="3 4" key="1">
    <citation type="submission" date="2019-02" db="EMBL/GenBank/DDBJ databases">
        <title>Deep-cultivation of Planctomycetes and their phenomic and genomic characterization uncovers novel biology.</title>
        <authorList>
            <person name="Wiegand S."/>
            <person name="Jogler M."/>
            <person name="Boedeker C."/>
            <person name="Pinto D."/>
            <person name="Vollmers J."/>
            <person name="Rivas-Marin E."/>
            <person name="Kohn T."/>
            <person name="Peeters S.H."/>
            <person name="Heuer A."/>
            <person name="Rast P."/>
            <person name="Oberbeckmann S."/>
            <person name="Bunk B."/>
            <person name="Jeske O."/>
            <person name="Meyerdierks A."/>
            <person name="Storesund J.E."/>
            <person name="Kallscheuer N."/>
            <person name="Luecker S."/>
            <person name="Lage O.M."/>
            <person name="Pohl T."/>
            <person name="Merkel B.J."/>
            <person name="Hornburger P."/>
            <person name="Mueller R.-W."/>
            <person name="Bruemmer F."/>
            <person name="Labrenz M."/>
            <person name="Spormann A.M."/>
            <person name="Op den Camp H."/>
            <person name="Overmann J."/>
            <person name="Amann R."/>
            <person name="Jetten M.S.M."/>
            <person name="Mascher T."/>
            <person name="Medema M.H."/>
            <person name="Devos D.P."/>
            <person name="Kaster A.-K."/>
            <person name="Ovreas L."/>
            <person name="Rohde M."/>
            <person name="Galperin M.Y."/>
            <person name="Jogler C."/>
        </authorList>
    </citation>
    <scope>NUCLEOTIDE SEQUENCE [LARGE SCALE GENOMIC DNA]</scope>
    <source>
        <strain evidence="3 4">K22_7</strain>
    </source>
</reference>
<evidence type="ECO:0000313" key="4">
    <source>
        <dbReference type="Proteomes" id="UP000318538"/>
    </source>
</evidence>
<accession>A0A517N3D9</accession>
<feature type="domain" description="Xylose isomerase-like TIM barrel" evidence="2">
    <location>
        <begin position="87"/>
        <end position="326"/>
    </location>
</feature>
<protein>
    <submittedName>
        <fullName evidence="3">Inosose dehydratase</fullName>
        <ecNumber evidence="3">4.2.1.44</ecNumber>
    </submittedName>
</protein>
<sequence>MTTPAKLPTGSHRSRQHAAPDWSLGRRQLFAATAVGLTAWLARPLQSLADDVADSSSDNGPLPYVDRIGLQLYTVRDQMKADAEGTIQAIAKAGYRQVELMSIDDDAIKIAAIARDHGLMVHSAFMDFGGITHPDRDGVISVDRTVEIAERIGLRHVVFGYIARDERDSVEKCQTIAENANRAAEKTRAAGMRMGYHNHSFEFAKLDGGAKTAFDIFIERFDPQLMDFELDVFWVKIGGEDPIAMMKKLAGRITQVHLKDLKADVGTINDEGQVPADAFQELGDGVIDMPAIMRLAKEIGVRECHVEQDQSPAPIDSINQSIQFLNQKRS</sequence>
<dbReference type="EMBL" id="CP036525">
    <property type="protein sequence ID" value="QDT01647.1"/>
    <property type="molecule type" value="Genomic_DNA"/>
</dbReference>
<dbReference type="InterPro" id="IPR013022">
    <property type="entry name" value="Xyl_isomerase-like_TIM-brl"/>
</dbReference>
<dbReference type="Proteomes" id="UP000318538">
    <property type="component" value="Chromosome"/>
</dbReference>
<dbReference type="InterPro" id="IPR036237">
    <property type="entry name" value="Xyl_isomerase-like_sf"/>
</dbReference>
<dbReference type="PANTHER" id="PTHR12110:SF41">
    <property type="entry name" value="INOSOSE DEHYDRATASE"/>
    <property type="match status" value="1"/>
</dbReference>
<dbReference type="Gene3D" id="3.20.20.150">
    <property type="entry name" value="Divalent-metal-dependent TIM barrel enzymes"/>
    <property type="match status" value="1"/>
</dbReference>
<evidence type="ECO:0000313" key="3">
    <source>
        <dbReference type="EMBL" id="QDT01647.1"/>
    </source>
</evidence>
<feature type="region of interest" description="Disordered" evidence="1">
    <location>
        <begin position="1"/>
        <end position="20"/>
    </location>
</feature>
<dbReference type="PANTHER" id="PTHR12110">
    <property type="entry name" value="HYDROXYPYRUVATE ISOMERASE"/>
    <property type="match status" value="1"/>
</dbReference>
<evidence type="ECO:0000256" key="1">
    <source>
        <dbReference type="SAM" id="MobiDB-lite"/>
    </source>
</evidence>
<keyword evidence="4" id="KW-1185">Reference proteome</keyword>
<keyword evidence="3" id="KW-0456">Lyase</keyword>
<organism evidence="3 4">
    <name type="scientific">Rubripirellula lacrimiformis</name>
    <dbReference type="NCBI Taxonomy" id="1930273"/>
    <lineage>
        <taxon>Bacteria</taxon>
        <taxon>Pseudomonadati</taxon>
        <taxon>Planctomycetota</taxon>
        <taxon>Planctomycetia</taxon>
        <taxon>Pirellulales</taxon>
        <taxon>Pirellulaceae</taxon>
        <taxon>Rubripirellula</taxon>
    </lineage>
</organism>
<dbReference type="KEGG" id="rlc:K227x_00140"/>
<dbReference type="InterPro" id="IPR050312">
    <property type="entry name" value="IolE/XylAMocC-like"/>
</dbReference>
<dbReference type="OrthoDB" id="9798407at2"/>
<dbReference type="Pfam" id="PF01261">
    <property type="entry name" value="AP_endonuc_2"/>
    <property type="match status" value="1"/>
</dbReference>
<dbReference type="AlphaFoldDB" id="A0A517N3D9"/>
<dbReference type="EC" id="4.2.1.44" evidence="3"/>
<dbReference type="SUPFAM" id="SSF51658">
    <property type="entry name" value="Xylose isomerase-like"/>
    <property type="match status" value="1"/>
</dbReference>
<name>A0A517N3D9_9BACT</name>
<gene>
    <name evidence="3" type="primary">iolE_1</name>
    <name evidence="3" type="ORF">K227x_00140</name>
</gene>
<dbReference type="GO" id="GO:0050114">
    <property type="term" value="F:myo-inosose-2 dehydratase activity"/>
    <property type="evidence" value="ECO:0007669"/>
    <property type="project" value="UniProtKB-EC"/>
</dbReference>
<evidence type="ECO:0000259" key="2">
    <source>
        <dbReference type="Pfam" id="PF01261"/>
    </source>
</evidence>